<sequence>MNCLLVSVNQAVVPYPVYPLGVAYLCGALKQAGHAADHFDLLADGGIAGLRQLLRRSRYDLIGLSIRNLDTVDSCDKNDFIPEVASVVRLIRENSAAPVVLGGPAFSLMPRQLLEFLQADYGVVGEGEVLLPWLADELTAGRPPQAKLLRNEQPLEFWTRPSFGAGPLKYYLAHGGMMGVQTKRGCPYRCAYCSYPNIEGRSLRYRDPEETAAEVAWLAAEHRVRYIFFTDSVFNDGAGHFRLLAEALIKNGNQTPWCAFFRPQNLEREDLRLLKRAGLSAMEIGTDAACDRTLAGLEKGFDFTQVLHANRLAAEEKIPCAHFVMFGGPDEDRKTLAEGLDNLLRLEQCIVFAFSGIRILPGTALAARAVADGVIDADQSLMTPTFYFSPKLQEAELYRELAAAFAPREDRIFPVSSIIGKLTILHEMGHTGPLWDFLLRQPRQRNAS</sequence>
<dbReference type="SFLD" id="SFLDG01082">
    <property type="entry name" value="B12-binding_domain_containing"/>
    <property type="match status" value="1"/>
</dbReference>
<keyword evidence="3" id="KW-0479">Metal-binding</keyword>
<comment type="cofactor">
    <cofactor evidence="1">
        <name>[4Fe-4S] cluster</name>
        <dbReference type="ChEBI" id="CHEBI:49883"/>
    </cofactor>
</comment>
<dbReference type="InterPro" id="IPR058240">
    <property type="entry name" value="rSAM_sf"/>
</dbReference>
<dbReference type="eggNOG" id="COG1032">
    <property type="taxonomic scope" value="Bacteria"/>
</dbReference>
<dbReference type="PROSITE" id="PS51332">
    <property type="entry name" value="B12_BINDING"/>
    <property type="match status" value="1"/>
</dbReference>
<dbReference type="InterPro" id="IPR023404">
    <property type="entry name" value="rSAM_horseshoe"/>
</dbReference>
<dbReference type="Gene3D" id="3.80.30.20">
    <property type="entry name" value="tm_1862 like domain"/>
    <property type="match status" value="1"/>
</dbReference>
<keyword evidence="2" id="KW-0949">S-adenosyl-L-methionine</keyword>
<dbReference type="SMART" id="SM00729">
    <property type="entry name" value="Elp3"/>
    <property type="match status" value="1"/>
</dbReference>
<dbReference type="SUPFAM" id="SSF102114">
    <property type="entry name" value="Radical SAM enzymes"/>
    <property type="match status" value="1"/>
</dbReference>
<dbReference type="PANTHER" id="PTHR43409">
    <property type="entry name" value="ANAEROBIC MAGNESIUM-PROTOPORPHYRIN IX MONOMETHYL ESTER CYCLASE-RELATED"/>
    <property type="match status" value="1"/>
</dbReference>
<dbReference type="Pfam" id="PF04055">
    <property type="entry name" value="Radical_SAM"/>
    <property type="match status" value="1"/>
</dbReference>
<keyword evidence="4" id="KW-0408">Iron</keyword>
<dbReference type="InterPro" id="IPR006158">
    <property type="entry name" value="Cobalamin-bd"/>
</dbReference>
<evidence type="ECO:0000256" key="3">
    <source>
        <dbReference type="ARBA" id="ARBA00022723"/>
    </source>
</evidence>
<feature type="domain" description="B12-binding" evidence="6">
    <location>
        <begin position="5"/>
        <end position="145"/>
    </location>
</feature>
<dbReference type="HOGENOM" id="CLU_021572_4_5_7"/>
<reference evidence="9" key="1">
    <citation type="submission" date="2010-02" db="EMBL/GenBank/DDBJ databases">
        <title>Complete sequence of Desulfurivibrio alkaliphilus AHT2.</title>
        <authorList>
            <consortium name="US DOE Joint Genome Institute"/>
            <person name="Pitluck S."/>
            <person name="Chertkov O."/>
            <person name="Detter J.C."/>
            <person name="Han C."/>
            <person name="Tapia R."/>
            <person name="Larimer F."/>
            <person name="Land M."/>
            <person name="Hauser L."/>
            <person name="Kyrpides N."/>
            <person name="Mikhailova N."/>
            <person name="Sorokin D.Y."/>
            <person name="Muyzer G."/>
            <person name="Woyke T."/>
        </authorList>
    </citation>
    <scope>NUCLEOTIDE SEQUENCE [LARGE SCALE GENOMIC DNA]</scope>
    <source>
        <strain evidence="9">DSM 19089 / UNIQEM U267 / AHT2</strain>
    </source>
</reference>
<dbReference type="GO" id="GO:0031419">
    <property type="term" value="F:cobalamin binding"/>
    <property type="evidence" value="ECO:0007669"/>
    <property type="project" value="InterPro"/>
</dbReference>
<dbReference type="CDD" id="cd01335">
    <property type="entry name" value="Radical_SAM"/>
    <property type="match status" value="1"/>
</dbReference>
<protein>
    <submittedName>
        <fullName evidence="8">Radical SAM domain protein</fullName>
    </submittedName>
</protein>
<keyword evidence="5" id="KW-0411">Iron-sulfur</keyword>
<dbReference type="InterPro" id="IPR051198">
    <property type="entry name" value="BchE-like"/>
</dbReference>
<dbReference type="GO" id="GO:0046872">
    <property type="term" value="F:metal ion binding"/>
    <property type="evidence" value="ECO:0007669"/>
    <property type="project" value="UniProtKB-KW"/>
</dbReference>
<evidence type="ECO:0000256" key="4">
    <source>
        <dbReference type="ARBA" id="ARBA00023004"/>
    </source>
</evidence>
<dbReference type="AlphaFoldDB" id="D6Z2P9"/>
<dbReference type="GO" id="GO:0051539">
    <property type="term" value="F:4 iron, 4 sulfur cluster binding"/>
    <property type="evidence" value="ECO:0007669"/>
    <property type="project" value="UniProtKB-KW"/>
</dbReference>
<dbReference type="PROSITE" id="PS51918">
    <property type="entry name" value="RADICAL_SAM"/>
    <property type="match status" value="1"/>
</dbReference>
<evidence type="ECO:0000313" key="9">
    <source>
        <dbReference type="Proteomes" id="UP000001508"/>
    </source>
</evidence>
<evidence type="ECO:0000256" key="2">
    <source>
        <dbReference type="ARBA" id="ARBA00022691"/>
    </source>
</evidence>
<dbReference type="Proteomes" id="UP000001508">
    <property type="component" value="Chromosome"/>
</dbReference>
<gene>
    <name evidence="8" type="ordered locus">DaAHT2_1126</name>
</gene>
<keyword evidence="9" id="KW-1185">Reference proteome</keyword>
<name>D6Z2P9_DESAT</name>
<dbReference type="InParanoid" id="D6Z2P9"/>
<evidence type="ECO:0000256" key="1">
    <source>
        <dbReference type="ARBA" id="ARBA00001966"/>
    </source>
</evidence>
<dbReference type="InterPro" id="IPR034466">
    <property type="entry name" value="Methyltransferase_Class_B"/>
</dbReference>
<feature type="domain" description="Radical SAM core" evidence="7">
    <location>
        <begin position="172"/>
        <end position="408"/>
    </location>
</feature>
<dbReference type="GO" id="GO:0003824">
    <property type="term" value="F:catalytic activity"/>
    <property type="evidence" value="ECO:0007669"/>
    <property type="project" value="InterPro"/>
</dbReference>
<accession>D6Z2P9</accession>
<evidence type="ECO:0000259" key="7">
    <source>
        <dbReference type="PROSITE" id="PS51918"/>
    </source>
</evidence>
<dbReference type="InterPro" id="IPR007197">
    <property type="entry name" value="rSAM"/>
</dbReference>
<proteinExistence type="predicted"/>
<dbReference type="InterPro" id="IPR006638">
    <property type="entry name" value="Elp3/MiaA/NifB-like_rSAM"/>
</dbReference>
<organism evidence="8 9">
    <name type="scientific">Desulfurivibrio alkaliphilus (strain DSM 19089 / UNIQEM U267 / AHT2)</name>
    <dbReference type="NCBI Taxonomy" id="589865"/>
    <lineage>
        <taxon>Bacteria</taxon>
        <taxon>Pseudomonadati</taxon>
        <taxon>Thermodesulfobacteriota</taxon>
        <taxon>Desulfobulbia</taxon>
        <taxon>Desulfobulbales</taxon>
        <taxon>Desulfobulbaceae</taxon>
        <taxon>Desulfurivibrio</taxon>
    </lineage>
</organism>
<dbReference type="STRING" id="589865.DaAHT2_1126"/>
<dbReference type="SFLD" id="SFLDG01123">
    <property type="entry name" value="methyltransferase_(Class_B)"/>
    <property type="match status" value="1"/>
</dbReference>
<dbReference type="PANTHER" id="PTHR43409:SF16">
    <property type="entry name" value="SLR0320 PROTEIN"/>
    <property type="match status" value="1"/>
</dbReference>
<dbReference type="InterPro" id="IPR023969">
    <property type="entry name" value="CHP04072_B12-bd/rSAM"/>
</dbReference>
<dbReference type="NCBIfam" id="TIGR04072">
    <property type="entry name" value="rSAM_ladder_B12"/>
    <property type="match status" value="1"/>
</dbReference>
<dbReference type="RefSeq" id="WP_013163353.1">
    <property type="nucleotide sequence ID" value="NC_014216.1"/>
</dbReference>
<dbReference type="Pfam" id="PF02310">
    <property type="entry name" value="B12-binding"/>
    <property type="match status" value="1"/>
</dbReference>
<evidence type="ECO:0000259" key="6">
    <source>
        <dbReference type="PROSITE" id="PS51332"/>
    </source>
</evidence>
<dbReference type="SFLD" id="SFLDS00029">
    <property type="entry name" value="Radical_SAM"/>
    <property type="match status" value="1"/>
</dbReference>
<dbReference type="Gene3D" id="3.40.50.280">
    <property type="entry name" value="Cobalamin-binding domain"/>
    <property type="match status" value="1"/>
</dbReference>
<dbReference type="GO" id="GO:0005829">
    <property type="term" value="C:cytosol"/>
    <property type="evidence" value="ECO:0007669"/>
    <property type="project" value="TreeGrafter"/>
</dbReference>
<evidence type="ECO:0000256" key="5">
    <source>
        <dbReference type="ARBA" id="ARBA00023014"/>
    </source>
</evidence>
<dbReference type="KEGG" id="dak:DaAHT2_1126"/>
<evidence type="ECO:0000313" key="8">
    <source>
        <dbReference type="EMBL" id="ADH85824.1"/>
    </source>
</evidence>
<dbReference type="EMBL" id="CP001940">
    <property type="protein sequence ID" value="ADH85824.1"/>
    <property type="molecule type" value="Genomic_DNA"/>
</dbReference>